<feature type="non-terminal residue" evidence="7">
    <location>
        <position position="238"/>
    </location>
</feature>
<evidence type="ECO:0000256" key="4">
    <source>
        <dbReference type="ARBA" id="ARBA00022825"/>
    </source>
</evidence>
<dbReference type="Pfam" id="PF02897">
    <property type="entry name" value="Peptidase_S9_N"/>
    <property type="match status" value="1"/>
</dbReference>
<dbReference type="InterPro" id="IPR029058">
    <property type="entry name" value="AB_hydrolase_fold"/>
</dbReference>
<reference evidence="7" key="1">
    <citation type="submission" date="2018-05" db="EMBL/GenBank/DDBJ databases">
        <authorList>
            <person name="Lanie J.A."/>
            <person name="Ng W.-L."/>
            <person name="Kazmierczak K.M."/>
            <person name="Andrzejewski T.M."/>
            <person name="Davidsen T.M."/>
            <person name="Wayne K.J."/>
            <person name="Tettelin H."/>
            <person name="Glass J.I."/>
            <person name="Rusch D."/>
            <person name="Podicherti R."/>
            <person name="Tsui H.-C.T."/>
            <person name="Winkler M.E."/>
        </authorList>
    </citation>
    <scope>NUCLEOTIDE SEQUENCE</scope>
</reference>
<evidence type="ECO:0000256" key="2">
    <source>
        <dbReference type="ARBA" id="ARBA00022670"/>
    </source>
</evidence>
<evidence type="ECO:0000256" key="1">
    <source>
        <dbReference type="ARBA" id="ARBA00005228"/>
    </source>
</evidence>
<proteinExistence type="inferred from homology"/>
<dbReference type="InterPro" id="IPR023302">
    <property type="entry name" value="Pept_S9A_N"/>
</dbReference>
<organism evidence="7">
    <name type="scientific">marine metagenome</name>
    <dbReference type="NCBI Taxonomy" id="408172"/>
    <lineage>
        <taxon>unclassified sequences</taxon>
        <taxon>metagenomes</taxon>
        <taxon>ecological metagenomes</taxon>
    </lineage>
</organism>
<dbReference type="Pfam" id="PF00326">
    <property type="entry name" value="Peptidase_S9"/>
    <property type="match status" value="1"/>
</dbReference>
<dbReference type="InterPro" id="IPR051543">
    <property type="entry name" value="Serine_Peptidase_S9A"/>
</dbReference>
<dbReference type="GO" id="GO:0006508">
    <property type="term" value="P:proteolysis"/>
    <property type="evidence" value="ECO:0007669"/>
    <property type="project" value="UniProtKB-KW"/>
</dbReference>
<protein>
    <recommendedName>
        <fullName evidence="8">Peptidase S9A N-terminal domain-containing protein</fullName>
    </recommendedName>
</protein>
<dbReference type="InterPro" id="IPR002470">
    <property type="entry name" value="Peptidase_S9A"/>
</dbReference>
<evidence type="ECO:0000313" key="7">
    <source>
        <dbReference type="EMBL" id="SVE36475.1"/>
    </source>
</evidence>
<comment type="similarity">
    <text evidence="1">Belongs to the peptidase S9A family.</text>
</comment>
<dbReference type="AlphaFoldDB" id="A0A383CX48"/>
<evidence type="ECO:0008006" key="8">
    <source>
        <dbReference type="Google" id="ProtNLM"/>
    </source>
</evidence>
<dbReference type="InterPro" id="IPR001375">
    <property type="entry name" value="Peptidase_S9_cat"/>
</dbReference>
<dbReference type="SUPFAM" id="SSF53474">
    <property type="entry name" value="alpha/beta-Hydrolases"/>
    <property type="match status" value="1"/>
</dbReference>
<keyword evidence="2" id="KW-0645">Protease</keyword>
<evidence type="ECO:0000256" key="3">
    <source>
        <dbReference type="ARBA" id="ARBA00022801"/>
    </source>
</evidence>
<accession>A0A383CX48</accession>
<dbReference type="SUPFAM" id="SSF50993">
    <property type="entry name" value="Peptidase/esterase 'gauge' domain"/>
    <property type="match status" value="1"/>
</dbReference>
<dbReference type="EMBL" id="UINC01212241">
    <property type="protein sequence ID" value="SVE36475.1"/>
    <property type="molecule type" value="Genomic_DNA"/>
</dbReference>
<dbReference type="Gene3D" id="3.40.50.1820">
    <property type="entry name" value="alpha/beta hydrolase"/>
    <property type="match status" value="1"/>
</dbReference>
<keyword evidence="3" id="KW-0378">Hydrolase</keyword>
<evidence type="ECO:0000259" key="5">
    <source>
        <dbReference type="Pfam" id="PF00326"/>
    </source>
</evidence>
<dbReference type="PANTHER" id="PTHR11757">
    <property type="entry name" value="PROTEASE FAMILY S9A OLIGOPEPTIDASE"/>
    <property type="match status" value="1"/>
</dbReference>
<dbReference type="Gene3D" id="2.130.10.120">
    <property type="entry name" value="Prolyl oligopeptidase, N-terminal domain"/>
    <property type="match status" value="1"/>
</dbReference>
<sequence>RENDHLYSVEDDNNRLLIMTNLNAKNFKLIQTSLDDSKDKSKWKEIIPHRNNVLLQSFLAFPSNIVVMERENGLRLLRVLDRGGKSEKKLEFNDPTYTAYLAANPEYHSEKLYFGYSSLRTPDSIYSYNLKSDRKVLLKQDKVLGTFSPSVYKVERVDIKARDNTAIPVSLVYKKDKFKKNNNPLFIYGYGSYGYSVDAGFSSSRLSLLDRGFVFAIAHIRGGQELGREWYEDGKMFN</sequence>
<name>A0A383CX48_9ZZZZ</name>
<dbReference type="PRINTS" id="PR00862">
    <property type="entry name" value="PROLIGOPTASE"/>
</dbReference>
<feature type="domain" description="Peptidase S9 prolyl oligopeptidase catalytic" evidence="5">
    <location>
        <begin position="201"/>
        <end position="235"/>
    </location>
</feature>
<feature type="domain" description="Peptidase S9A N-terminal" evidence="6">
    <location>
        <begin position="3"/>
        <end position="140"/>
    </location>
</feature>
<keyword evidence="4" id="KW-0720">Serine protease</keyword>
<evidence type="ECO:0000259" key="6">
    <source>
        <dbReference type="Pfam" id="PF02897"/>
    </source>
</evidence>
<dbReference type="GO" id="GO:0004252">
    <property type="term" value="F:serine-type endopeptidase activity"/>
    <property type="evidence" value="ECO:0007669"/>
    <property type="project" value="InterPro"/>
</dbReference>
<dbReference type="PANTHER" id="PTHR11757:SF19">
    <property type="entry name" value="PROLYL ENDOPEPTIDASE-LIKE"/>
    <property type="match status" value="1"/>
</dbReference>
<feature type="non-terminal residue" evidence="7">
    <location>
        <position position="1"/>
    </location>
</feature>
<gene>
    <name evidence="7" type="ORF">METZ01_LOCUS489329</name>
</gene>